<dbReference type="InterPro" id="IPR050238">
    <property type="entry name" value="DNA_Rep/Repair_Clamp_Loader"/>
</dbReference>
<sequence>MYNPLMHGAVLIYGGNSNERTSEIGNCLQILDLNEDSTDVLKLTVPEGKKSIGIEQVREAIIFINKKPYSGDNKAIVIHNADKLTADGQNALLKLLEEPPAYAVILLSAKTENTLLPTVISRCQKISPQTKEGRVGDSVKKSGVRDIFEMTIGERLAWAEETAKDEKDTIIDKLEQMTADERFKLPEEPSRAKSIKILLKVIKDLETTNVSTRLALEYLATNSGNS</sequence>
<dbReference type="STRING" id="1619103.UU80_C0012G0003"/>
<dbReference type="AlphaFoldDB" id="A0A0G0XB33"/>
<dbReference type="Pfam" id="PF13177">
    <property type="entry name" value="DNA_pol3_delta2"/>
    <property type="match status" value="1"/>
</dbReference>
<reference evidence="1 2" key="1">
    <citation type="journal article" date="2015" name="Nature">
        <title>rRNA introns, odd ribosomes, and small enigmatic genomes across a large radiation of phyla.</title>
        <authorList>
            <person name="Brown C.T."/>
            <person name="Hug L.A."/>
            <person name="Thomas B.C."/>
            <person name="Sharon I."/>
            <person name="Castelle C.J."/>
            <person name="Singh A."/>
            <person name="Wilkins M.J."/>
            <person name="Williams K.H."/>
            <person name="Banfield J.F."/>
        </authorList>
    </citation>
    <scope>NUCLEOTIDE SEQUENCE [LARGE SCALE GENOMIC DNA]</scope>
</reference>
<evidence type="ECO:0000313" key="1">
    <source>
        <dbReference type="EMBL" id="KKS22164.1"/>
    </source>
</evidence>
<proteinExistence type="predicted"/>
<protein>
    <submittedName>
        <fullName evidence="1">Polymerase III subunit delta'' protein</fullName>
    </submittedName>
</protein>
<name>A0A0G0XB33_UNCKA</name>
<dbReference type="EMBL" id="LCCA01000012">
    <property type="protein sequence ID" value="KKS22164.1"/>
    <property type="molecule type" value="Genomic_DNA"/>
</dbReference>
<gene>
    <name evidence="1" type="ORF">UU80_C0012G0003</name>
</gene>
<dbReference type="PANTHER" id="PTHR11669:SF8">
    <property type="entry name" value="DNA POLYMERASE III SUBUNIT DELTA"/>
    <property type="match status" value="1"/>
</dbReference>
<dbReference type="SUPFAM" id="SSF52540">
    <property type="entry name" value="P-loop containing nucleoside triphosphate hydrolases"/>
    <property type="match status" value="1"/>
</dbReference>
<dbReference type="PANTHER" id="PTHR11669">
    <property type="entry name" value="REPLICATION FACTOR C / DNA POLYMERASE III GAMMA-TAU SUBUNIT"/>
    <property type="match status" value="1"/>
</dbReference>
<dbReference type="Proteomes" id="UP000034920">
    <property type="component" value="Unassembled WGS sequence"/>
</dbReference>
<evidence type="ECO:0000313" key="2">
    <source>
        <dbReference type="Proteomes" id="UP000034920"/>
    </source>
</evidence>
<dbReference type="Gene3D" id="3.40.50.300">
    <property type="entry name" value="P-loop containing nucleotide triphosphate hydrolases"/>
    <property type="match status" value="1"/>
</dbReference>
<organism evidence="1 2">
    <name type="scientific">candidate division WWE3 bacterium GW2011_GWA1_41_8</name>
    <dbReference type="NCBI Taxonomy" id="1619103"/>
    <lineage>
        <taxon>Bacteria</taxon>
        <taxon>Katanobacteria</taxon>
    </lineage>
</organism>
<dbReference type="InterPro" id="IPR027417">
    <property type="entry name" value="P-loop_NTPase"/>
</dbReference>
<dbReference type="PATRIC" id="fig|1619103.3.peg.457"/>
<comment type="caution">
    <text evidence="1">The sequence shown here is derived from an EMBL/GenBank/DDBJ whole genome shotgun (WGS) entry which is preliminary data.</text>
</comment>
<accession>A0A0G0XB33</accession>
<dbReference type="GO" id="GO:0006261">
    <property type="term" value="P:DNA-templated DNA replication"/>
    <property type="evidence" value="ECO:0007669"/>
    <property type="project" value="TreeGrafter"/>
</dbReference>